<dbReference type="GO" id="GO:0051289">
    <property type="term" value="P:protein homotetramerization"/>
    <property type="evidence" value="ECO:0007669"/>
    <property type="project" value="UniProtKB-UniRule"/>
</dbReference>
<comment type="function">
    <text evidence="17">Specifically deubiquitinates 'Lys-120' of histone H2A (H2AK119Ub), a specific tag for epigenetic transcriptional repression, thereby acting as a coactivator. Deubiquitination of histone H2A is a prerequisite for subsequent phosphorylation at 'Ser-11' of histone H3 (H3S10ph), and is required for chromosome segregation when cells enter into mitosis. Regulates Hox gene expression via histone H2A deubiquitination. Prefers nucleosomal substrates. Does not deubiquitinate histone H2B.</text>
</comment>
<feature type="compositionally biased region" description="Polar residues" evidence="19">
    <location>
        <begin position="540"/>
        <end position="554"/>
    </location>
</feature>
<dbReference type="OrthoDB" id="2020758at2759"/>
<dbReference type="InterPro" id="IPR001394">
    <property type="entry name" value="Peptidase_C19_UCH"/>
</dbReference>
<keyword evidence="7 17" id="KW-0833">Ubl conjugation pathway</keyword>
<feature type="binding site" evidence="17">
    <location>
        <position position="68"/>
    </location>
    <ligand>
        <name>Zn(2+)</name>
        <dbReference type="ChEBI" id="CHEBI:29105"/>
        <label>2</label>
    </ligand>
</feature>
<comment type="subunit">
    <text evidence="17">Homotetramer.</text>
</comment>
<evidence type="ECO:0000259" key="20">
    <source>
        <dbReference type="PROSITE" id="PS50235"/>
    </source>
</evidence>
<evidence type="ECO:0000256" key="8">
    <source>
        <dbReference type="ARBA" id="ARBA00022801"/>
    </source>
</evidence>
<feature type="compositionally biased region" description="Basic residues" evidence="19">
    <location>
        <begin position="477"/>
        <end position="495"/>
    </location>
</feature>
<dbReference type="HAMAP" id="MF_03062">
    <property type="entry name" value="UBP16"/>
    <property type="match status" value="1"/>
</dbReference>
<dbReference type="GO" id="GO:0006325">
    <property type="term" value="P:chromatin organization"/>
    <property type="evidence" value="ECO:0007669"/>
    <property type="project" value="UniProtKB-KW"/>
</dbReference>
<evidence type="ECO:0000313" key="22">
    <source>
        <dbReference type="Proteomes" id="UP000192220"/>
    </source>
</evidence>
<feature type="binding site" evidence="17">
    <location>
        <position position="97"/>
    </location>
    <ligand>
        <name>Zn(2+)</name>
        <dbReference type="ChEBI" id="CHEBI:29105"/>
        <label>3</label>
    </ligand>
</feature>
<dbReference type="PROSITE" id="PS50271">
    <property type="entry name" value="ZF_UBP"/>
    <property type="match status" value="1"/>
</dbReference>
<feature type="domain" description="USP" evidence="20">
    <location>
        <begin position="237"/>
        <end position="861"/>
    </location>
</feature>
<sequence length="862" mass="97346">MFCLFCPFIITLYNNVKMGKKKGKDKSSREDDEFDLTGPSCRHIKKGTDQTFLKKLSGTPDWTGCQDCKHEENKENVNTDLPQESEEENETGGMWMCLKCGHRGCGRNSENQHAIKHYETPRSDPHCLVVSLDNWSVWCYICDDEVQYSRTGHLAQLVSNLKKQTSTDPIKRPYKRVKEEVDLLEAKQTAETINMEESENNENKEGRNHQKKNIKKGSVEKLQNHKASEENSGAPVRGLSNLGNTCFFNAVIQNLSQTQLLRQIINKATQEKRSLEIKPDTSLKLEPVLVELDQPGSLSLAMCKLLNEIQESKKGVVTPRELFMQVCKKAARFKGFQQQDSQELLRYLLDGMRSEEVKRVNTGIMEALKRSNKVTDEDHLKARVKEYEKSGLTLNFVDQVFGGEMTSTVMCQQCKTVSVVKEMFLDLSLPVSDEAYRKKTQKKGLQKKSVSSQDGRNSPDLTSGNDEMPTGDSSKYQQKKAKRQQKKQAKQQKRQQKLESRVTLDILTSPSRAVNEETDGTEDEKDKEATDSRLHKETSSSDQNPVLVSASEQDQISKQEKENSEDSATDCDSLATSSVSNRFTALSEEQHSQDSTHCDKMSDMELEEEDDTALVNRMEKVALNDAFIKDSDSLDQDMDSDNEMLEAKEYTVTNQDPELAFNTLAARTVPEKQDCSVQSCLFQFTEVETLTQNNSLLCVTCTKQQLGKIKVQGSKKNVYTDALKQMLISSPPAVLTLHLKRFQQNGYSICKVNRHVHFPLVLDLAPYCAAKCKNISEGDTQISYSLYGIVEHSGTMRSGHYTAYVKVRPEHSKPSSNGLAKEGDAEPLRGSWFHISDTSVQPVSESKVLSSQAYLLFYERII</sequence>
<evidence type="ECO:0000256" key="10">
    <source>
        <dbReference type="ARBA" id="ARBA00022833"/>
    </source>
</evidence>
<feature type="binding site" evidence="17">
    <location>
        <position position="113"/>
    </location>
    <ligand>
        <name>Zn(2+)</name>
        <dbReference type="ChEBI" id="CHEBI:29105"/>
        <label>2</label>
    </ligand>
</feature>
<evidence type="ECO:0000256" key="3">
    <source>
        <dbReference type="ARBA" id="ARBA00022670"/>
    </source>
</evidence>
<dbReference type="PROSITE" id="PS00972">
    <property type="entry name" value="USP_1"/>
    <property type="match status" value="1"/>
</dbReference>
<evidence type="ECO:0000256" key="1">
    <source>
        <dbReference type="ARBA" id="ARBA00000707"/>
    </source>
</evidence>
<dbReference type="GO" id="GO:0003713">
    <property type="term" value="F:transcription coactivator activity"/>
    <property type="evidence" value="ECO:0007669"/>
    <property type="project" value="UniProtKB-UniRule"/>
</dbReference>
<evidence type="ECO:0000256" key="16">
    <source>
        <dbReference type="ARBA" id="ARBA00023306"/>
    </source>
</evidence>
<dbReference type="STRING" id="52670.A0A2I4BKE5"/>
<dbReference type="FunFam" id="3.90.70.10:FF:000102">
    <property type="entry name" value="Ubiquitinyl hydrolase 1"/>
    <property type="match status" value="1"/>
</dbReference>
<dbReference type="GeneID" id="106520565"/>
<dbReference type="InterPro" id="IPR001607">
    <property type="entry name" value="Znf_UBP"/>
</dbReference>
<feature type="binding site" evidence="17">
    <location>
        <position position="126"/>
    </location>
    <ligand>
        <name>Zn(2+)</name>
        <dbReference type="ChEBI" id="CHEBI:29105"/>
        <label>3</label>
    </ligand>
</feature>
<feature type="active site" description="Proton acceptor" evidence="17">
    <location>
        <position position="800"/>
    </location>
</feature>
<feature type="binding site" evidence="17">
    <location>
        <position position="43"/>
    </location>
    <ligand>
        <name>Zn(2+)</name>
        <dbReference type="ChEBI" id="CHEBI:29105"/>
        <label>1</label>
    </ligand>
</feature>
<dbReference type="GO" id="GO:0016579">
    <property type="term" value="P:protein deubiquitination"/>
    <property type="evidence" value="ECO:0007669"/>
    <property type="project" value="InterPro"/>
</dbReference>
<evidence type="ECO:0000256" key="7">
    <source>
        <dbReference type="ARBA" id="ARBA00022786"/>
    </source>
</evidence>
<keyword evidence="5 17" id="KW-0863">Zinc-finger</keyword>
<dbReference type="SMART" id="SM00290">
    <property type="entry name" value="ZnF_UBP"/>
    <property type="match status" value="1"/>
</dbReference>
<reference evidence="23" key="1">
    <citation type="submission" date="2025-08" db="UniProtKB">
        <authorList>
            <consortium name="RefSeq"/>
        </authorList>
    </citation>
    <scope>IDENTIFICATION</scope>
    <source>
        <strain evidence="23">Quisiro</strain>
    </source>
</reference>
<comment type="subcellular location">
    <subcellularLocation>
        <location evidence="17">Nucleus</location>
    </subcellularLocation>
</comment>
<feature type="binding site" evidence="17">
    <location>
        <position position="100"/>
    </location>
    <ligand>
        <name>Zn(2+)</name>
        <dbReference type="ChEBI" id="CHEBI:29105"/>
        <label>3</label>
    </ligand>
</feature>
<feature type="binding site" evidence="17">
    <location>
        <position position="65"/>
    </location>
    <ligand>
        <name>Zn(2+)</name>
        <dbReference type="ChEBI" id="CHEBI:29105"/>
        <label>2</label>
    </ligand>
</feature>
<feature type="region of interest" description="Disordered" evidence="19">
    <location>
        <begin position="585"/>
        <end position="610"/>
    </location>
</feature>
<dbReference type="Pfam" id="PF00443">
    <property type="entry name" value="UCH"/>
    <property type="match status" value="1"/>
</dbReference>
<feature type="binding site" evidence="17">
    <location>
        <position position="41"/>
    </location>
    <ligand>
        <name>Zn(2+)</name>
        <dbReference type="ChEBI" id="CHEBI:29105"/>
        <label>1</label>
    </ligand>
</feature>
<dbReference type="Gene3D" id="3.90.70.10">
    <property type="entry name" value="Cysteine proteinases"/>
    <property type="match status" value="2"/>
</dbReference>
<evidence type="ECO:0000256" key="18">
    <source>
        <dbReference type="RuleBase" id="RU366025"/>
    </source>
</evidence>
<feature type="binding site" evidence="17">
    <location>
        <position position="142"/>
    </location>
    <ligand>
        <name>Zn(2+)</name>
        <dbReference type="ChEBI" id="CHEBI:29105"/>
        <label>1</label>
    </ligand>
</feature>
<dbReference type="GO" id="GO:0051301">
    <property type="term" value="P:cell division"/>
    <property type="evidence" value="ECO:0007669"/>
    <property type="project" value="UniProtKB-KW"/>
</dbReference>
<evidence type="ECO:0000256" key="2">
    <source>
        <dbReference type="ARBA" id="ARBA00022618"/>
    </source>
</evidence>
<dbReference type="InParanoid" id="A0A2I4BKE5"/>
<dbReference type="PANTHER" id="PTHR24006">
    <property type="entry name" value="UBIQUITIN CARBOXYL-TERMINAL HYDROLASE"/>
    <property type="match status" value="1"/>
</dbReference>
<feature type="compositionally biased region" description="Basic and acidic residues" evidence="19">
    <location>
        <begin position="555"/>
        <end position="564"/>
    </location>
</feature>
<evidence type="ECO:0000256" key="6">
    <source>
        <dbReference type="ARBA" id="ARBA00022776"/>
    </source>
</evidence>
<dbReference type="Proteomes" id="UP000192220">
    <property type="component" value="Unplaced"/>
</dbReference>
<keyword evidence="4 17" id="KW-0479">Metal-binding</keyword>
<keyword evidence="12 17" id="KW-0805">Transcription regulation</keyword>
<keyword evidence="13 17" id="KW-0010">Activator</keyword>
<dbReference type="InterPro" id="IPR050164">
    <property type="entry name" value="Peptidase_C19"/>
</dbReference>
<dbReference type="FunFam" id="3.30.40.10:FF:000147">
    <property type="entry name" value="Ubiquitin carboxyl-terminal hydrolase 16"/>
    <property type="match status" value="1"/>
</dbReference>
<evidence type="ECO:0000313" key="23">
    <source>
        <dbReference type="RefSeq" id="XP_013868193.1"/>
    </source>
</evidence>
<feature type="domain" description="UBP-type" evidence="21">
    <location>
        <begin position="39"/>
        <end position="165"/>
    </location>
</feature>
<proteinExistence type="inferred from homology"/>
<dbReference type="InterPro" id="IPR013083">
    <property type="entry name" value="Znf_RING/FYVE/PHD"/>
</dbReference>
<evidence type="ECO:0000256" key="13">
    <source>
        <dbReference type="ARBA" id="ARBA00023159"/>
    </source>
</evidence>
<keyword evidence="15 17" id="KW-0539">Nucleus</keyword>
<dbReference type="EC" id="3.4.19.12" evidence="17"/>
<dbReference type="Gene3D" id="3.30.40.10">
    <property type="entry name" value="Zinc/RING finger domain, C3HC4 (zinc finger)"/>
    <property type="match status" value="1"/>
</dbReference>
<feature type="binding site" evidence="17">
    <location>
        <position position="117"/>
    </location>
    <ligand>
        <name>Zn(2+)</name>
        <dbReference type="ChEBI" id="CHEBI:29105"/>
        <label>3</label>
    </ligand>
</feature>
<keyword evidence="2 17" id="KW-0132">Cell division</keyword>
<dbReference type="GO" id="GO:0004197">
    <property type="term" value="F:cysteine-type endopeptidase activity"/>
    <property type="evidence" value="ECO:0007669"/>
    <property type="project" value="UniProtKB-UniRule"/>
</dbReference>
<comment type="domain">
    <text evidence="17">The UBP-type zinc finger binds 3 zinc ions that form a pair of cross-braced ring fingers encapsulated within a third zinc finger in the primary structure. It recognizes the C-terminal tail of free ubiquitin.</text>
</comment>
<dbReference type="GO" id="GO:0004843">
    <property type="term" value="F:cysteine-type deubiquitinase activity"/>
    <property type="evidence" value="ECO:0007669"/>
    <property type="project" value="UniProtKB-UniRule"/>
</dbReference>
<dbReference type="CDD" id="cd02667">
    <property type="entry name" value="Peptidase_C19K"/>
    <property type="match status" value="1"/>
</dbReference>
<dbReference type="AlphaFoldDB" id="A0A2I4BKE5"/>
<dbReference type="InterPro" id="IPR030849">
    <property type="entry name" value="UBP16"/>
</dbReference>
<comment type="similarity">
    <text evidence="17">Belongs to the peptidase C19 family. USP16 subfamily.</text>
</comment>
<dbReference type="InterPro" id="IPR038765">
    <property type="entry name" value="Papain-like_cys_pep_sf"/>
</dbReference>
<evidence type="ECO:0000256" key="4">
    <source>
        <dbReference type="ARBA" id="ARBA00022723"/>
    </source>
</evidence>
<keyword evidence="11 17" id="KW-0156">Chromatin regulator</keyword>
<dbReference type="FunCoup" id="A0A2I4BKE5">
    <property type="interactions" value="1650"/>
</dbReference>
<name>A0A2I4BKE5_AUSLI</name>
<evidence type="ECO:0000256" key="12">
    <source>
        <dbReference type="ARBA" id="ARBA00023015"/>
    </source>
</evidence>
<keyword evidence="8 17" id="KW-0378">Hydrolase</keyword>
<dbReference type="GO" id="GO:0005634">
    <property type="term" value="C:nucleus"/>
    <property type="evidence" value="ECO:0007669"/>
    <property type="project" value="UniProtKB-SubCell"/>
</dbReference>
<feature type="active site" description="Nucleophile" evidence="17">
    <location>
        <position position="246"/>
    </location>
</feature>
<keyword evidence="10 17" id="KW-0862">Zinc</keyword>
<dbReference type="GO" id="GO:0051726">
    <property type="term" value="P:regulation of cell cycle"/>
    <property type="evidence" value="ECO:0007669"/>
    <property type="project" value="InterPro"/>
</dbReference>
<keyword evidence="6 17" id="KW-0498">Mitosis</keyword>
<comment type="catalytic activity">
    <reaction evidence="1 17 18">
        <text>Thiol-dependent hydrolysis of ester, thioester, amide, peptide and isopeptide bonds formed by the C-terminal Gly of ubiquitin (a 76-residue protein attached to proteins as an intracellular targeting signal).</text>
        <dbReference type="EC" id="3.4.19.12"/>
    </reaction>
</comment>
<keyword evidence="9 17" id="KW-0788">Thiol protease</keyword>
<dbReference type="InterPro" id="IPR028889">
    <property type="entry name" value="USP"/>
</dbReference>
<feature type="compositionally biased region" description="Polar residues" evidence="19">
    <location>
        <begin position="449"/>
        <end position="476"/>
    </location>
</feature>
<evidence type="ECO:0000256" key="5">
    <source>
        <dbReference type="ARBA" id="ARBA00022771"/>
    </source>
</evidence>
<evidence type="ECO:0000259" key="21">
    <source>
        <dbReference type="PROSITE" id="PS50271"/>
    </source>
</evidence>
<dbReference type="Pfam" id="PF02148">
    <property type="entry name" value="zf-UBP"/>
    <property type="match status" value="1"/>
</dbReference>
<evidence type="ECO:0000256" key="15">
    <source>
        <dbReference type="ARBA" id="ARBA00023242"/>
    </source>
</evidence>
<dbReference type="RefSeq" id="XP_013868193.1">
    <property type="nucleotide sequence ID" value="XM_014012739.1"/>
</dbReference>
<keyword evidence="22" id="KW-1185">Reference proteome</keyword>
<dbReference type="GO" id="GO:0008270">
    <property type="term" value="F:zinc ion binding"/>
    <property type="evidence" value="ECO:0007669"/>
    <property type="project" value="UniProtKB-UniRule"/>
</dbReference>
<feature type="compositionally biased region" description="Basic and acidic residues" evidence="19">
    <location>
        <begin position="524"/>
        <end position="539"/>
    </location>
</feature>
<dbReference type="PROSITE" id="PS00973">
    <property type="entry name" value="USP_2"/>
    <property type="match status" value="1"/>
</dbReference>
<keyword evidence="3 17" id="KW-0645">Protease</keyword>
<dbReference type="GO" id="GO:0005829">
    <property type="term" value="C:cytosol"/>
    <property type="evidence" value="ECO:0007669"/>
    <property type="project" value="TreeGrafter"/>
</dbReference>
<evidence type="ECO:0000256" key="11">
    <source>
        <dbReference type="ARBA" id="ARBA00022853"/>
    </source>
</evidence>
<feature type="compositionally biased region" description="Basic and acidic residues" evidence="19">
    <location>
        <begin position="588"/>
        <end position="603"/>
    </location>
</feature>
<dbReference type="GO" id="GO:0140014">
    <property type="term" value="P:mitotic nuclear division"/>
    <property type="evidence" value="ECO:0007669"/>
    <property type="project" value="UniProtKB-UniRule"/>
</dbReference>
<dbReference type="InterPro" id="IPR018200">
    <property type="entry name" value="USP_CS"/>
</dbReference>
<evidence type="ECO:0000256" key="14">
    <source>
        <dbReference type="ARBA" id="ARBA00023163"/>
    </source>
</evidence>
<dbReference type="GO" id="GO:0006508">
    <property type="term" value="P:proteolysis"/>
    <property type="evidence" value="ECO:0007669"/>
    <property type="project" value="UniProtKB-KW"/>
</dbReference>
<dbReference type="SUPFAM" id="SSF57850">
    <property type="entry name" value="RING/U-box"/>
    <property type="match status" value="1"/>
</dbReference>
<gene>
    <name evidence="23" type="primary">usp16</name>
    <name evidence="17" type="synonym">USP16</name>
</gene>
<dbReference type="PROSITE" id="PS50235">
    <property type="entry name" value="USP_3"/>
    <property type="match status" value="1"/>
</dbReference>
<evidence type="ECO:0000256" key="19">
    <source>
        <dbReference type="SAM" id="MobiDB-lite"/>
    </source>
</evidence>
<feature type="region of interest" description="Disordered" evidence="19">
    <location>
        <begin position="437"/>
        <end position="573"/>
    </location>
</feature>
<protein>
    <recommendedName>
        <fullName evidence="17">Ubiquitin carboxyl-terminal hydrolase 16</fullName>
        <ecNumber evidence="17">3.4.19.12</ecNumber>
    </recommendedName>
    <alternativeName>
        <fullName evidence="17">Deubiquitinating enzyme 16</fullName>
    </alternativeName>
    <alternativeName>
        <fullName evidence="17">Ubiquitin thioesterase 16</fullName>
    </alternativeName>
    <alternativeName>
        <fullName evidence="17">Ubiquitin-specific-processing protease 16</fullName>
    </alternativeName>
</protein>
<feature type="binding site" evidence="17">
    <location>
        <position position="105"/>
    </location>
    <ligand>
        <name>Zn(2+)</name>
        <dbReference type="ChEBI" id="CHEBI:29105"/>
        <label>2</label>
    </ligand>
</feature>
<feature type="binding site" evidence="17">
    <location>
        <position position="139"/>
    </location>
    <ligand>
        <name>Zn(2+)</name>
        <dbReference type="ChEBI" id="CHEBI:29105"/>
        <label>1</label>
    </ligand>
</feature>
<organism evidence="22 23">
    <name type="scientific">Austrofundulus limnaeus</name>
    <name type="common">Annual killifish</name>
    <dbReference type="NCBI Taxonomy" id="52670"/>
    <lineage>
        <taxon>Eukaryota</taxon>
        <taxon>Metazoa</taxon>
        <taxon>Chordata</taxon>
        <taxon>Craniata</taxon>
        <taxon>Vertebrata</taxon>
        <taxon>Euteleostomi</taxon>
        <taxon>Actinopterygii</taxon>
        <taxon>Neopterygii</taxon>
        <taxon>Teleostei</taxon>
        <taxon>Neoteleostei</taxon>
        <taxon>Acanthomorphata</taxon>
        <taxon>Ovalentaria</taxon>
        <taxon>Atherinomorphae</taxon>
        <taxon>Cyprinodontiformes</taxon>
        <taxon>Rivulidae</taxon>
        <taxon>Austrofundulus</taxon>
    </lineage>
</organism>
<evidence type="ECO:0000256" key="17">
    <source>
        <dbReference type="HAMAP-Rule" id="MF_03062"/>
    </source>
</evidence>
<dbReference type="SUPFAM" id="SSF54001">
    <property type="entry name" value="Cysteine proteinases"/>
    <property type="match status" value="1"/>
</dbReference>
<dbReference type="CTD" id="10600"/>
<dbReference type="GO" id="GO:0043130">
    <property type="term" value="F:ubiquitin binding"/>
    <property type="evidence" value="ECO:0007669"/>
    <property type="project" value="UniProtKB-UniRule"/>
</dbReference>
<dbReference type="PANTHER" id="PTHR24006:SF852">
    <property type="entry name" value="UBIQUITIN CARBOXYL-TERMINAL HYDROLASE"/>
    <property type="match status" value="1"/>
</dbReference>
<feature type="region of interest" description="Disordered" evidence="19">
    <location>
        <begin position="191"/>
        <end position="215"/>
    </location>
</feature>
<dbReference type="KEGG" id="alim:106520565"/>
<dbReference type="GO" id="GO:0042393">
    <property type="term" value="F:histone binding"/>
    <property type="evidence" value="ECO:0007669"/>
    <property type="project" value="UniProtKB-UniRule"/>
</dbReference>
<evidence type="ECO:0000256" key="9">
    <source>
        <dbReference type="ARBA" id="ARBA00022807"/>
    </source>
</evidence>
<accession>A0A2I4BKE5</accession>
<keyword evidence="14 17" id="KW-0804">Transcription</keyword>
<keyword evidence="16 17" id="KW-0131">Cell cycle</keyword>